<organism evidence="1 2">
    <name type="scientific">Eumeta variegata</name>
    <name type="common">Bagworm moth</name>
    <name type="synonym">Eumeta japonica</name>
    <dbReference type="NCBI Taxonomy" id="151549"/>
    <lineage>
        <taxon>Eukaryota</taxon>
        <taxon>Metazoa</taxon>
        <taxon>Ecdysozoa</taxon>
        <taxon>Arthropoda</taxon>
        <taxon>Hexapoda</taxon>
        <taxon>Insecta</taxon>
        <taxon>Pterygota</taxon>
        <taxon>Neoptera</taxon>
        <taxon>Endopterygota</taxon>
        <taxon>Lepidoptera</taxon>
        <taxon>Glossata</taxon>
        <taxon>Ditrysia</taxon>
        <taxon>Tineoidea</taxon>
        <taxon>Psychidae</taxon>
        <taxon>Oiketicinae</taxon>
        <taxon>Eumeta</taxon>
    </lineage>
</organism>
<reference evidence="1 2" key="1">
    <citation type="journal article" date="2019" name="Commun. Biol.">
        <title>The bagworm genome reveals a unique fibroin gene that provides high tensile strength.</title>
        <authorList>
            <person name="Kono N."/>
            <person name="Nakamura H."/>
            <person name="Ohtoshi R."/>
            <person name="Tomita M."/>
            <person name="Numata K."/>
            <person name="Arakawa K."/>
        </authorList>
    </citation>
    <scope>NUCLEOTIDE SEQUENCE [LARGE SCALE GENOMIC DNA]</scope>
</reference>
<comment type="caution">
    <text evidence="1">The sequence shown here is derived from an EMBL/GenBank/DDBJ whole genome shotgun (WGS) entry which is preliminary data.</text>
</comment>
<dbReference type="AlphaFoldDB" id="A0A4C1YLB1"/>
<dbReference type="Proteomes" id="UP000299102">
    <property type="component" value="Unassembled WGS sequence"/>
</dbReference>
<sequence length="98" mass="11099">MRLATVLIRDVLKVNSDEDIMMLLRTQNKHLSKSFDFKRRRSNRGTEDVYEMISSATRCLTSVPNYTSVSQSLAPCLGSVSLVQYSCCLVFAFASKMH</sequence>
<protein>
    <submittedName>
        <fullName evidence="1">Uncharacterized protein</fullName>
    </submittedName>
</protein>
<dbReference type="OrthoDB" id="10022108at2759"/>
<dbReference type="EMBL" id="BGZK01001322">
    <property type="protein sequence ID" value="GBP77211.1"/>
    <property type="molecule type" value="Genomic_DNA"/>
</dbReference>
<proteinExistence type="predicted"/>
<accession>A0A4C1YLB1</accession>
<evidence type="ECO:0000313" key="2">
    <source>
        <dbReference type="Proteomes" id="UP000299102"/>
    </source>
</evidence>
<gene>
    <name evidence="1" type="ORF">EVAR_56947_1</name>
</gene>
<name>A0A4C1YLB1_EUMVA</name>
<keyword evidence="2" id="KW-1185">Reference proteome</keyword>
<evidence type="ECO:0000313" key="1">
    <source>
        <dbReference type="EMBL" id="GBP77211.1"/>
    </source>
</evidence>